<dbReference type="GO" id="GO:0016887">
    <property type="term" value="F:ATP hydrolysis activity"/>
    <property type="evidence" value="ECO:0007669"/>
    <property type="project" value="InterPro"/>
</dbReference>
<dbReference type="InterPro" id="IPR003593">
    <property type="entry name" value="AAA+_ATPase"/>
</dbReference>
<dbReference type="CDD" id="cd03214">
    <property type="entry name" value="ABC_Iron-Siderophores_B12_Hemin"/>
    <property type="match status" value="1"/>
</dbReference>
<evidence type="ECO:0000256" key="10">
    <source>
        <dbReference type="ARBA" id="ARBA00023136"/>
    </source>
</evidence>
<dbReference type="EMBL" id="FNUY01000001">
    <property type="protein sequence ID" value="SEF53371.1"/>
    <property type="molecule type" value="Genomic_DNA"/>
</dbReference>
<keyword evidence="7 13" id="KW-0067">ATP-binding</keyword>
<keyword evidence="9" id="KW-0406">Ion transport</keyword>
<proteinExistence type="inferred from homology"/>
<keyword evidence="3" id="KW-0813">Transport</keyword>
<evidence type="ECO:0000256" key="4">
    <source>
        <dbReference type="ARBA" id="ARBA00022475"/>
    </source>
</evidence>
<dbReference type="Gene3D" id="3.40.50.300">
    <property type="entry name" value="P-loop containing nucleotide triphosphate hydrolases"/>
    <property type="match status" value="1"/>
</dbReference>
<feature type="compositionally biased region" description="Basic and acidic residues" evidence="11">
    <location>
        <begin position="274"/>
        <end position="288"/>
    </location>
</feature>
<keyword evidence="8" id="KW-0408">Iron</keyword>
<evidence type="ECO:0000256" key="3">
    <source>
        <dbReference type="ARBA" id="ARBA00022448"/>
    </source>
</evidence>
<dbReference type="SMART" id="SM00382">
    <property type="entry name" value="AAA"/>
    <property type="match status" value="1"/>
</dbReference>
<evidence type="ECO:0000259" key="12">
    <source>
        <dbReference type="PROSITE" id="PS50893"/>
    </source>
</evidence>
<dbReference type="PANTHER" id="PTHR42771:SF2">
    <property type="entry name" value="IRON(3+)-HYDROXAMATE IMPORT ATP-BINDING PROTEIN FHUC"/>
    <property type="match status" value="1"/>
</dbReference>
<dbReference type="PANTHER" id="PTHR42771">
    <property type="entry name" value="IRON(3+)-HYDROXAMATE IMPORT ATP-BINDING PROTEIN FHUC"/>
    <property type="match status" value="1"/>
</dbReference>
<organism evidence="13 14">
    <name type="scientific">Bosea lathyri</name>
    <dbReference type="NCBI Taxonomy" id="1036778"/>
    <lineage>
        <taxon>Bacteria</taxon>
        <taxon>Pseudomonadati</taxon>
        <taxon>Pseudomonadota</taxon>
        <taxon>Alphaproteobacteria</taxon>
        <taxon>Hyphomicrobiales</taxon>
        <taxon>Boseaceae</taxon>
        <taxon>Bosea</taxon>
    </lineage>
</organism>
<evidence type="ECO:0000313" key="14">
    <source>
        <dbReference type="Proteomes" id="UP000236743"/>
    </source>
</evidence>
<evidence type="ECO:0000256" key="5">
    <source>
        <dbReference type="ARBA" id="ARBA00022496"/>
    </source>
</evidence>
<dbReference type="GO" id="GO:0005886">
    <property type="term" value="C:plasma membrane"/>
    <property type="evidence" value="ECO:0007669"/>
    <property type="project" value="UniProtKB-SubCell"/>
</dbReference>
<evidence type="ECO:0000256" key="2">
    <source>
        <dbReference type="ARBA" id="ARBA00005417"/>
    </source>
</evidence>
<protein>
    <submittedName>
        <fullName evidence="13">Iron complex transport system ATP-binding protein</fullName>
    </submittedName>
</protein>
<dbReference type="InterPro" id="IPR027417">
    <property type="entry name" value="P-loop_NTPase"/>
</dbReference>
<evidence type="ECO:0000256" key="1">
    <source>
        <dbReference type="ARBA" id="ARBA00004202"/>
    </source>
</evidence>
<evidence type="ECO:0000256" key="7">
    <source>
        <dbReference type="ARBA" id="ARBA00022840"/>
    </source>
</evidence>
<sequence length="318" mass="34167">MSRPDSNDRATLAAERLSLAYGRVSIVDSLDLIVPDRAFTALVGPNGSGKSTILRALAGLLAPRDGTILLDGRSIARLPAKEMARRVGVLSQGPGAPEGLTVLDLVRQGRYPHRSLFGRWSQADEDACARALWLTGMDALCERPLDSLSGGQRQRAWITMALAQETDILLLDEPTTFLDLAHQIEVMELIAALVGDRGKTVVAVLHDLNQAARYADHMVLLKAGRVAAAGRPDEVMTVESIDEVFGVTACIMSDPVTGTPMCIPLTRGRPATHSRGDALLREGNESGHSRSLRLQPQSCLGRNPDGKTEVKPAAEKQT</sequence>
<dbReference type="AlphaFoldDB" id="A0A1H5SU27"/>
<dbReference type="FunFam" id="3.40.50.300:FF:000134">
    <property type="entry name" value="Iron-enterobactin ABC transporter ATP-binding protein"/>
    <property type="match status" value="1"/>
</dbReference>
<evidence type="ECO:0000256" key="6">
    <source>
        <dbReference type="ARBA" id="ARBA00022741"/>
    </source>
</evidence>
<feature type="region of interest" description="Disordered" evidence="11">
    <location>
        <begin position="267"/>
        <end position="318"/>
    </location>
</feature>
<evidence type="ECO:0000313" key="13">
    <source>
        <dbReference type="EMBL" id="SEF53371.1"/>
    </source>
</evidence>
<dbReference type="InterPro" id="IPR051535">
    <property type="entry name" value="Siderophore_ABC-ATPase"/>
</dbReference>
<evidence type="ECO:0000256" key="8">
    <source>
        <dbReference type="ARBA" id="ARBA00023004"/>
    </source>
</evidence>
<dbReference type="GO" id="GO:0005524">
    <property type="term" value="F:ATP binding"/>
    <property type="evidence" value="ECO:0007669"/>
    <property type="project" value="UniProtKB-KW"/>
</dbReference>
<evidence type="ECO:0000256" key="9">
    <source>
        <dbReference type="ARBA" id="ARBA00023065"/>
    </source>
</evidence>
<dbReference type="GO" id="GO:0006826">
    <property type="term" value="P:iron ion transport"/>
    <property type="evidence" value="ECO:0007669"/>
    <property type="project" value="UniProtKB-KW"/>
</dbReference>
<dbReference type="InterPro" id="IPR003439">
    <property type="entry name" value="ABC_transporter-like_ATP-bd"/>
</dbReference>
<keyword evidence="5" id="KW-0410">Iron transport</keyword>
<dbReference type="Proteomes" id="UP000236743">
    <property type="component" value="Unassembled WGS sequence"/>
</dbReference>
<dbReference type="SUPFAM" id="SSF52540">
    <property type="entry name" value="P-loop containing nucleoside triphosphate hydrolases"/>
    <property type="match status" value="1"/>
</dbReference>
<keyword evidence="6" id="KW-0547">Nucleotide-binding</keyword>
<comment type="subcellular location">
    <subcellularLocation>
        <location evidence="1">Cell membrane</location>
        <topology evidence="1">Peripheral membrane protein</topology>
    </subcellularLocation>
</comment>
<feature type="compositionally biased region" description="Basic and acidic residues" evidence="11">
    <location>
        <begin position="304"/>
        <end position="318"/>
    </location>
</feature>
<keyword evidence="4" id="KW-1003">Cell membrane</keyword>
<accession>A0A1H5SU27</accession>
<reference evidence="13 14" key="1">
    <citation type="submission" date="2016-10" db="EMBL/GenBank/DDBJ databases">
        <authorList>
            <person name="de Groot N.N."/>
        </authorList>
    </citation>
    <scope>NUCLEOTIDE SEQUENCE [LARGE SCALE GENOMIC DNA]</scope>
    <source>
        <strain evidence="13 14">DSM 26656</strain>
    </source>
</reference>
<dbReference type="Pfam" id="PF00005">
    <property type="entry name" value="ABC_tran"/>
    <property type="match status" value="1"/>
</dbReference>
<comment type="similarity">
    <text evidence="2">Belongs to the ABC transporter superfamily.</text>
</comment>
<dbReference type="RefSeq" id="WP_103870766.1">
    <property type="nucleotide sequence ID" value="NZ_FNUY01000001.1"/>
</dbReference>
<dbReference type="OrthoDB" id="9810077at2"/>
<dbReference type="PROSITE" id="PS50893">
    <property type="entry name" value="ABC_TRANSPORTER_2"/>
    <property type="match status" value="1"/>
</dbReference>
<gene>
    <name evidence="13" type="ORF">SAMN04488115_101394</name>
</gene>
<name>A0A1H5SU27_9HYPH</name>
<feature type="domain" description="ABC transporter" evidence="12">
    <location>
        <begin position="12"/>
        <end position="248"/>
    </location>
</feature>
<evidence type="ECO:0000256" key="11">
    <source>
        <dbReference type="SAM" id="MobiDB-lite"/>
    </source>
</evidence>
<keyword evidence="14" id="KW-1185">Reference proteome</keyword>
<keyword evidence="10" id="KW-0472">Membrane</keyword>